<dbReference type="InterPro" id="IPR027417">
    <property type="entry name" value="P-loop_NTPase"/>
</dbReference>
<dbReference type="AlphaFoldDB" id="A0A7C4AQT1"/>
<name>A0A7C4AQT1_9BACT</name>
<reference evidence="1" key="1">
    <citation type="journal article" date="2020" name="mSystems">
        <title>Genome- and Community-Level Interaction Insights into Carbon Utilization and Element Cycling Functions of Hydrothermarchaeota in Hydrothermal Sediment.</title>
        <authorList>
            <person name="Zhou Z."/>
            <person name="Liu Y."/>
            <person name="Xu W."/>
            <person name="Pan J."/>
            <person name="Luo Z.H."/>
            <person name="Li M."/>
        </authorList>
    </citation>
    <scope>NUCLEOTIDE SEQUENCE [LARGE SCALE GENOMIC DNA]</scope>
    <source>
        <strain evidence="1">SpSt-769</strain>
    </source>
</reference>
<organism evidence="1">
    <name type="scientific">Desulfomonile tiedjei</name>
    <dbReference type="NCBI Taxonomy" id="2358"/>
    <lineage>
        <taxon>Bacteria</taxon>
        <taxon>Pseudomonadati</taxon>
        <taxon>Thermodesulfobacteriota</taxon>
        <taxon>Desulfomonilia</taxon>
        <taxon>Desulfomonilales</taxon>
        <taxon>Desulfomonilaceae</taxon>
        <taxon>Desulfomonile</taxon>
    </lineage>
</organism>
<gene>
    <name evidence="1" type="ORF">ENV54_03190</name>
</gene>
<dbReference type="Gene3D" id="3.40.50.300">
    <property type="entry name" value="P-loop containing nucleotide triphosphate hydrolases"/>
    <property type="match status" value="1"/>
</dbReference>
<proteinExistence type="predicted"/>
<dbReference type="EMBL" id="DTGT01000105">
    <property type="protein sequence ID" value="HGH60286.1"/>
    <property type="molecule type" value="Genomic_DNA"/>
</dbReference>
<sequence>MVDQSSLQAALPAPLRPKTLQAARMRLNRLLPRLRKRCQGDMAMPDLQTFVENLSIVDKRGEVVSLIMNRSQEIVFEKLLACREQKRPARFICLKARQLGISTLIEAFLFALITLYANRSALVVAHSVHASQGLFSMTRRFYRGLPAHWRRPLSRNTVGCMEYRAPHSSRIQIDTASNQALGRGATIHYVHASEVAFWERPEEPILAINQAAPRRWDTLIFWESTANGVQNLFHRTWLAAQNGDSDMEPIFLSWKCFPEYSLPLAQGECLTLTEAEASYAQVHGLDASQTKWALHTMKSQCHNSWDKFHQEYPVSPELAFLFTGMPWFDPSVLAKMLNEVACDPVFVGRIDSSGKDALQPALLPDPSGPLAIWKHPEEGLSYALGMDVGEGVGADYTVIQVICQQTGDVAAMYRSNKVRPDVAAMDACLLAAYYHYGLLGIERNGPGLAALTVCERGDARSPLSQGYPNLYYHTLTDVRVPRETSRLGWLTTSITKQAMLARLAESVQTQALTIYSRSTLLSMQGFVWDADRRCFKQTYRGAGDRLTHDDEIMALAIAEEMRWRAAADRFMPPHVTERGF</sequence>
<comment type="caution">
    <text evidence="1">The sequence shown here is derived from an EMBL/GenBank/DDBJ whole genome shotgun (WGS) entry which is preliminary data.</text>
</comment>
<evidence type="ECO:0008006" key="2">
    <source>
        <dbReference type="Google" id="ProtNLM"/>
    </source>
</evidence>
<accession>A0A7C4AQT1</accession>
<evidence type="ECO:0000313" key="1">
    <source>
        <dbReference type="EMBL" id="HGH60286.1"/>
    </source>
</evidence>
<protein>
    <recommendedName>
        <fullName evidence="2">Terminase large subunit gp17-like C-terminal domain-containing protein</fullName>
    </recommendedName>
</protein>
<dbReference type="Gene3D" id="3.30.420.240">
    <property type="match status" value="1"/>
</dbReference>